<evidence type="ECO:0000313" key="5">
    <source>
        <dbReference type="Proteomes" id="UP000184330"/>
    </source>
</evidence>
<dbReference type="EMBL" id="FJOG01000002">
    <property type="protein sequence ID" value="CZR52299.1"/>
    <property type="molecule type" value="Genomic_DNA"/>
</dbReference>
<organism evidence="4 5">
    <name type="scientific">Phialocephala subalpina</name>
    <dbReference type="NCBI Taxonomy" id="576137"/>
    <lineage>
        <taxon>Eukaryota</taxon>
        <taxon>Fungi</taxon>
        <taxon>Dikarya</taxon>
        <taxon>Ascomycota</taxon>
        <taxon>Pezizomycotina</taxon>
        <taxon>Leotiomycetes</taxon>
        <taxon>Helotiales</taxon>
        <taxon>Mollisiaceae</taxon>
        <taxon>Phialocephala</taxon>
        <taxon>Phialocephala fortinii species complex</taxon>
    </lineage>
</organism>
<dbReference type="Pfam" id="PF01571">
    <property type="entry name" value="GCV_T"/>
    <property type="match status" value="1"/>
</dbReference>
<dbReference type="PANTHER" id="PTHR43757:SF2">
    <property type="entry name" value="AMINOMETHYLTRANSFERASE, MITOCHONDRIAL"/>
    <property type="match status" value="1"/>
</dbReference>
<evidence type="ECO:0000256" key="1">
    <source>
        <dbReference type="PIRSR" id="PIRSR006487-1"/>
    </source>
</evidence>
<dbReference type="OrthoDB" id="498204at2759"/>
<dbReference type="InterPro" id="IPR006222">
    <property type="entry name" value="GCVT_N"/>
</dbReference>
<feature type="binding site" evidence="1">
    <location>
        <position position="221"/>
    </location>
    <ligand>
        <name>substrate</name>
    </ligand>
</feature>
<dbReference type="STRING" id="576137.A0A1L7WHQ3"/>
<evidence type="ECO:0000256" key="2">
    <source>
        <dbReference type="SAM" id="MobiDB-lite"/>
    </source>
</evidence>
<evidence type="ECO:0000313" key="4">
    <source>
        <dbReference type="EMBL" id="CZR52299.1"/>
    </source>
</evidence>
<name>A0A1L7WHQ3_9HELO</name>
<feature type="compositionally biased region" description="Polar residues" evidence="2">
    <location>
        <begin position="1"/>
        <end position="18"/>
    </location>
</feature>
<keyword evidence="5" id="KW-1185">Reference proteome</keyword>
<dbReference type="PIRSF" id="PIRSF006487">
    <property type="entry name" value="GcvT"/>
    <property type="match status" value="1"/>
</dbReference>
<proteinExistence type="predicted"/>
<feature type="region of interest" description="Disordered" evidence="2">
    <location>
        <begin position="1"/>
        <end position="26"/>
    </location>
</feature>
<evidence type="ECO:0000259" key="3">
    <source>
        <dbReference type="Pfam" id="PF01571"/>
    </source>
</evidence>
<sequence length="439" mass="49347">MSDLTPTTDHGNKSSNPPAHSERPSIPLAPMIPPNWPCNTFSRFLGTYEPFEYTHWITESLSWKTTCYIGDWSPLLKIRVRGPEALAFFEYLSTNYWPKIEPGQAKHAIFCEETTGAITGEGLILMLDREDILFTSVPGVLWAMFQFEHGKRKFDATLEVVSDEWYLFQVQGPRSFEVLEGMVDEGQTIRDLRFMSSKELSIKGCKLLCLRQGVSGEQGFELWGKAAEGPKVEAAFPTPGLDFVPAFLGNTPELIRYRQYLRDAGYGLENVFSRISGSYSNAILAHHRTPFDLGWGHLVNPNHDFIGRVALTKIAEAPPNKLITILWNSEDVSDVHASLFREETYEYMEMPRVHDQIVASTVLADGKEIGCAISRCYSYWFKEMISLGVISTEFAVPETRVVIKWGAEGKPQKMIRGVSATPSSRTTGTDQADCEIHAI</sequence>
<dbReference type="InterPro" id="IPR029043">
    <property type="entry name" value="GcvT/YgfZ_C"/>
</dbReference>
<dbReference type="InterPro" id="IPR027266">
    <property type="entry name" value="TrmE/GcvT-like"/>
</dbReference>
<dbReference type="AlphaFoldDB" id="A0A1L7WHQ3"/>
<accession>A0A1L7WHQ3</accession>
<dbReference type="Proteomes" id="UP000184330">
    <property type="component" value="Unassembled WGS sequence"/>
</dbReference>
<dbReference type="Gene3D" id="3.30.1360.120">
    <property type="entry name" value="Probable tRNA modification gtpase trme, domain 1"/>
    <property type="match status" value="1"/>
</dbReference>
<feature type="domain" description="GCVT N-terminal" evidence="3">
    <location>
        <begin position="43"/>
        <end position="233"/>
    </location>
</feature>
<dbReference type="SUPFAM" id="SSF101790">
    <property type="entry name" value="Aminomethyltransferase beta-barrel domain"/>
    <property type="match status" value="1"/>
</dbReference>
<gene>
    <name evidence="4" type="ORF">PAC_02176</name>
</gene>
<dbReference type="SUPFAM" id="SSF103025">
    <property type="entry name" value="Folate-binding domain"/>
    <property type="match status" value="1"/>
</dbReference>
<dbReference type="PANTHER" id="PTHR43757">
    <property type="entry name" value="AMINOMETHYLTRANSFERASE"/>
    <property type="match status" value="1"/>
</dbReference>
<protein>
    <recommendedName>
        <fullName evidence="3">GCVT N-terminal domain-containing protein</fullName>
    </recommendedName>
</protein>
<dbReference type="InterPro" id="IPR028896">
    <property type="entry name" value="GcvT/YgfZ/DmdA"/>
</dbReference>
<reference evidence="4 5" key="1">
    <citation type="submission" date="2016-03" db="EMBL/GenBank/DDBJ databases">
        <authorList>
            <person name="Ploux O."/>
        </authorList>
    </citation>
    <scope>NUCLEOTIDE SEQUENCE [LARGE SCALE GENOMIC DNA]</scope>
    <source>
        <strain evidence="4 5">UAMH 11012</strain>
    </source>
</reference>